<keyword evidence="2" id="KW-0479">Metal-binding</keyword>
<dbReference type="EC" id="1.14.11.47" evidence="5"/>
<comment type="caution">
    <text evidence="5">The sequence shown here is derived from an EMBL/GenBank/DDBJ whole genome shotgun (WGS) entry which is preliminary data.</text>
</comment>
<dbReference type="PANTHER" id="PTHR13096">
    <property type="entry name" value="MINA53 MYC INDUCED NUCLEAR ANTIGEN"/>
    <property type="match status" value="1"/>
</dbReference>
<dbReference type="EMBL" id="JBHMEI010000001">
    <property type="protein sequence ID" value="MFB9199684.1"/>
    <property type="molecule type" value="Genomic_DNA"/>
</dbReference>
<keyword evidence="3" id="KW-0408">Iron</keyword>
<sequence length="371" mass="40655">MMIDERDGADVTPATDWLLGPVSREEFLRGHRERRHLLLRRRSPGHYRELFSLARFDELLSGSGLHAGAVRVVRDGRADGGAAGLEELYARYRDGSTLIMPSVHERWPPLRELCRRLAGEFSAECRVNAYLTPPRARGFDVHHDSHDVFVLQVAGSKRWRLHEDARQEFDLCEGDLLYLPRGLPHEAASAHGASLHLSVGVHPLTWADVLLAGCEAAVAADPAFQEPLPFGFARTTGGRAATRERVRELTARLGAALTPDRLADDAVDMALLAEGDRLGGHLLDLAGLARLDAGTAVRRRPGLRWETRRDAGTLVLAFHGKRLSLPARHEAAFLRMADGEPFTAAGLPGEDGLALVRRLVEEGFLTLAASG</sequence>
<dbReference type="Proteomes" id="UP001589647">
    <property type="component" value="Unassembled WGS sequence"/>
</dbReference>
<reference evidence="5 6" key="1">
    <citation type="submission" date="2024-09" db="EMBL/GenBank/DDBJ databases">
        <authorList>
            <person name="Sun Q."/>
            <person name="Mori K."/>
        </authorList>
    </citation>
    <scope>NUCLEOTIDE SEQUENCE [LARGE SCALE GENOMIC DNA]</scope>
    <source>
        <strain evidence="5 6">CCM 3426</strain>
    </source>
</reference>
<dbReference type="RefSeq" id="WP_189645386.1">
    <property type="nucleotide sequence ID" value="NZ_BMRC01000001.1"/>
</dbReference>
<keyword evidence="6" id="KW-1185">Reference proteome</keyword>
<gene>
    <name evidence="5" type="ORF">ACFFV7_00655</name>
</gene>
<evidence type="ECO:0000256" key="2">
    <source>
        <dbReference type="ARBA" id="ARBA00022723"/>
    </source>
</evidence>
<proteinExistence type="predicted"/>
<evidence type="ECO:0000256" key="1">
    <source>
        <dbReference type="ARBA" id="ARBA00001954"/>
    </source>
</evidence>
<dbReference type="InterPro" id="IPR003347">
    <property type="entry name" value="JmjC_dom"/>
</dbReference>
<name>A0ABV5I569_9ACTN</name>
<comment type="cofactor">
    <cofactor evidence="1">
        <name>Fe(2+)</name>
        <dbReference type="ChEBI" id="CHEBI:29033"/>
    </cofactor>
</comment>
<accession>A0ABV5I569</accession>
<dbReference type="SUPFAM" id="SSF51197">
    <property type="entry name" value="Clavaminate synthase-like"/>
    <property type="match status" value="1"/>
</dbReference>
<evidence type="ECO:0000256" key="3">
    <source>
        <dbReference type="ARBA" id="ARBA00023004"/>
    </source>
</evidence>
<feature type="domain" description="JmjC" evidence="4">
    <location>
        <begin position="121"/>
        <end position="166"/>
    </location>
</feature>
<dbReference type="InterPro" id="IPR039994">
    <property type="entry name" value="NO66-like"/>
</dbReference>
<dbReference type="Gene3D" id="2.60.120.650">
    <property type="entry name" value="Cupin"/>
    <property type="match status" value="1"/>
</dbReference>
<dbReference type="Pfam" id="PF08007">
    <property type="entry name" value="JmjC_2"/>
    <property type="match status" value="1"/>
</dbReference>
<evidence type="ECO:0000259" key="4">
    <source>
        <dbReference type="Pfam" id="PF08007"/>
    </source>
</evidence>
<dbReference type="GO" id="GO:0016491">
    <property type="term" value="F:oxidoreductase activity"/>
    <property type="evidence" value="ECO:0007669"/>
    <property type="project" value="UniProtKB-KW"/>
</dbReference>
<evidence type="ECO:0000313" key="6">
    <source>
        <dbReference type="Proteomes" id="UP001589647"/>
    </source>
</evidence>
<keyword evidence="5" id="KW-0560">Oxidoreductase</keyword>
<protein>
    <submittedName>
        <fullName evidence="5">Cupin domain-containing protein</fullName>
        <ecNumber evidence="5">1.14.11.47</ecNumber>
    </submittedName>
</protein>
<organism evidence="5 6">
    <name type="scientific">Nonomuraea spiralis</name>
    <dbReference type="NCBI Taxonomy" id="46182"/>
    <lineage>
        <taxon>Bacteria</taxon>
        <taxon>Bacillati</taxon>
        <taxon>Actinomycetota</taxon>
        <taxon>Actinomycetes</taxon>
        <taxon>Streptosporangiales</taxon>
        <taxon>Streptosporangiaceae</taxon>
        <taxon>Nonomuraea</taxon>
    </lineage>
</organism>
<evidence type="ECO:0000313" key="5">
    <source>
        <dbReference type="EMBL" id="MFB9199684.1"/>
    </source>
</evidence>
<dbReference type="PANTHER" id="PTHR13096:SF9">
    <property type="entry name" value="BIFUNCTIONAL LYSINE-SPECIFIC DEMETHYLASE AND HISTIDYL-HYDROXYLASE"/>
    <property type="match status" value="1"/>
</dbReference>